<dbReference type="AlphaFoldDB" id="A0A6A6ZQK8"/>
<reference evidence="1" key="1">
    <citation type="journal article" date="2020" name="Stud. Mycol.">
        <title>101 Dothideomycetes genomes: a test case for predicting lifestyles and emergence of pathogens.</title>
        <authorList>
            <person name="Haridas S."/>
            <person name="Albert R."/>
            <person name="Binder M."/>
            <person name="Bloem J."/>
            <person name="Labutti K."/>
            <person name="Salamov A."/>
            <person name="Andreopoulos B."/>
            <person name="Baker S."/>
            <person name="Barry K."/>
            <person name="Bills G."/>
            <person name="Bluhm B."/>
            <person name="Cannon C."/>
            <person name="Castanera R."/>
            <person name="Culley D."/>
            <person name="Daum C."/>
            <person name="Ezra D."/>
            <person name="Gonzalez J."/>
            <person name="Henrissat B."/>
            <person name="Kuo A."/>
            <person name="Liang C."/>
            <person name="Lipzen A."/>
            <person name="Lutzoni F."/>
            <person name="Magnuson J."/>
            <person name="Mondo S."/>
            <person name="Nolan M."/>
            <person name="Ohm R."/>
            <person name="Pangilinan J."/>
            <person name="Park H.-J."/>
            <person name="Ramirez L."/>
            <person name="Alfaro M."/>
            <person name="Sun H."/>
            <person name="Tritt A."/>
            <person name="Yoshinaga Y."/>
            <person name="Zwiers L.-H."/>
            <person name="Turgeon B."/>
            <person name="Goodwin S."/>
            <person name="Spatafora J."/>
            <person name="Crous P."/>
            <person name="Grigoriev I."/>
        </authorList>
    </citation>
    <scope>NUCLEOTIDE SEQUENCE</scope>
    <source>
        <strain evidence="1">CBS 113818</strain>
    </source>
</reference>
<evidence type="ECO:0000313" key="2">
    <source>
        <dbReference type="Proteomes" id="UP000799424"/>
    </source>
</evidence>
<dbReference type="Proteomes" id="UP000799424">
    <property type="component" value="Unassembled WGS sequence"/>
</dbReference>
<sequence length="270" mass="29463">MSHPTSSDAPPDGLGTLEVNSEGIAKLVPAVTTLFTEVCGVGRTADTKTIQHSPFKHVPPEYVFPQLPQLSLSIFLLTHMPLHVYGREVGHVVGLGDVYGRGVWMEDIVEVVEGVLIDVGSVDLNVDDLDCDIEDVVAAVDDRDREERWVLAGVEDESAGFADEDTTGVEDDDKSRSECCDVDGVDGADDNKCFVLEVDDPDAIDKDDHSGGFSDDDIADSRRGRVCTRDRLLLTIGDDCFEAVEMVTDVVHDIEVLRKVSDRESQPKPH</sequence>
<protein>
    <submittedName>
        <fullName evidence="1">Uncharacterized protein</fullName>
    </submittedName>
</protein>
<proteinExistence type="predicted"/>
<organism evidence="1 2">
    <name type="scientific">Ophiobolus disseminans</name>
    <dbReference type="NCBI Taxonomy" id="1469910"/>
    <lineage>
        <taxon>Eukaryota</taxon>
        <taxon>Fungi</taxon>
        <taxon>Dikarya</taxon>
        <taxon>Ascomycota</taxon>
        <taxon>Pezizomycotina</taxon>
        <taxon>Dothideomycetes</taxon>
        <taxon>Pleosporomycetidae</taxon>
        <taxon>Pleosporales</taxon>
        <taxon>Pleosporineae</taxon>
        <taxon>Phaeosphaeriaceae</taxon>
        <taxon>Ophiobolus</taxon>
    </lineage>
</organism>
<name>A0A6A6ZQK8_9PLEO</name>
<evidence type="ECO:0000313" key="1">
    <source>
        <dbReference type="EMBL" id="KAF2823390.1"/>
    </source>
</evidence>
<dbReference type="EMBL" id="MU006232">
    <property type="protein sequence ID" value="KAF2823390.1"/>
    <property type="molecule type" value="Genomic_DNA"/>
</dbReference>
<accession>A0A6A6ZQK8</accession>
<keyword evidence="2" id="KW-1185">Reference proteome</keyword>
<gene>
    <name evidence="1" type="ORF">CC86DRAFT_384754</name>
</gene>